<evidence type="ECO:0000313" key="2">
    <source>
        <dbReference type="Proteomes" id="UP000515928"/>
    </source>
</evidence>
<reference evidence="1 2" key="1">
    <citation type="submission" date="2020-08" db="EMBL/GenBank/DDBJ databases">
        <title>Genome sequence of Erysipelothrix inopinata DSM 15511T.</title>
        <authorList>
            <person name="Hyun D.-W."/>
            <person name="Bae J.-W."/>
        </authorList>
    </citation>
    <scope>NUCLEOTIDE SEQUENCE [LARGE SCALE GENOMIC DNA]</scope>
    <source>
        <strain evidence="1 2">DSM 15511</strain>
    </source>
</reference>
<dbReference type="AlphaFoldDB" id="A0A7G9RZH4"/>
<proteinExistence type="predicted"/>
<organism evidence="1 2">
    <name type="scientific">Erysipelothrix inopinata</name>
    <dbReference type="NCBI Taxonomy" id="225084"/>
    <lineage>
        <taxon>Bacteria</taxon>
        <taxon>Bacillati</taxon>
        <taxon>Bacillota</taxon>
        <taxon>Erysipelotrichia</taxon>
        <taxon>Erysipelotrichales</taxon>
        <taxon>Erysipelotrichaceae</taxon>
        <taxon>Erysipelothrix</taxon>
    </lineage>
</organism>
<accession>A0A7G9RZH4</accession>
<dbReference type="KEGG" id="eio:H9L01_01100"/>
<dbReference type="RefSeq" id="WP_187534117.1">
    <property type="nucleotide sequence ID" value="NZ_CBCSHU010000014.1"/>
</dbReference>
<gene>
    <name evidence="1" type="ORF">H9L01_01100</name>
</gene>
<protein>
    <submittedName>
        <fullName evidence="1">Uncharacterized protein</fullName>
    </submittedName>
</protein>
<keyword evidence="2" id="KW-1185">Reference proteome</keyword>
<evidence type="ECO:0000313" key="1">
    <source>
        <dbReference type="EMBL" id="QNN60999.1"/>
    </source>
</evidence>
<dbReference type="EMBL" id="CP060715">
    <property type="protein sequence ID" value="QNN60999.1"/>
    <property type="molecule type" value="Genomic_DNA"/>
</dbReference>
<dbReference type="Proteomes" id="UP000515928">
    <property type="component" value="Chromosome"/>
</dbReference>
<name>A0A7G9RZH4_9FIRM</name>
<sequence>MKAYHLTKLTEAIMKQKNLSPTDAHRIALEIYTHVNWDLNKKKYDTLAKEYFDNRA</sequence>